<evidence type="ECO:0000256" key="1">
    <source>
        <dbReference type="SAM" id="Coils"/>
    </source>
</evidence>
<sequence>MKTVAFTRLELYDLVWKKPMGQISRLYGISSYGIRQACAAMKVPLPHASYWIQLKHGYSWTDKLPEPYEGPEFLDILKKKYETDIPVPAPSPLVVLTREIENDPKAPLKVPAKLTNPHRLIQITKESWDKRDKKKSYREPDPQGLYLHMTDADMPRALRFMDALIKLLEYRGHEFQKNQYGHTVAVVDGIEIEADLREAARRVPAKDGYGTELVGTGAFIFRVGKYSDQKEWKDGSVLLEELLARITAKLELMAKEKKQRQEESRLRLIEREKEQAIVREAAQRREQEMRDFKKLLADAERYDQAERLRRYVQQVEDQGGYEKQKQWLDWAKAKINWMDPLVNEKDAIFTDNDLKEYLKW</sequence>
<name>A0A9W4X481_9FLAO</name>
<dbReference type="Proteomes" id="UP001152749">
    <property type="component" value="Chromosome"/>
</dbReference>
<dbReference type="KEGG" id="fcs:TRV642_3356"/>
<organism evidence="2 3">
    <name type="scientific">Flavobacterium collinsii</name>
    <dbReference type="NCBI Taxonomy" id="1114861"/>
    <lineage>
        <taxon>Bacteria</taxon>
        <taxon>Pseudomonadati</taxon>
        <taxon>Bacteroidota</taxon>
        <taxon>Flavobacteriia</taxon>
        <taxon>Flavobacteriales</taxon>
        <taxon>Flavobacteriaceae</taxon>
        <taxon>Flavobacterium</taxon>
    </lineage>
</organism>
<evidence type="ECO:0000313" key="2">
    <source>
        <dbReference type="EMBL" id="CAI2768160.1"/>
    </source>
</evidence>
<accession>A0A9W4X481</accession>
<reference evidence="2" key="1">
    <citation type="submission" date="2022-09" db="EMBL/GenBank/DDBJ databases">
        <authorList>
            <person name="Duchaud E."/>
        </authorList>
    </citation>
    <scope>NUCLEOTIDE SEQUENCE</scope>
    <source>
        <strain evidence="2">TRV642</strain>
    </source>
</reference>
<proteinExistence type="predicted"/>
<keyword evidence="1" id="KW-0175">Coiled coil</keyword>
<feature type="coiled-coil region" evidence="1">
    <location>
        <begin position="239"/>
        <end position="272"/>
    </location>
</feature>
<gene>
    <name evidence="2" type="ORF">TRV642_3356</name>
</gene>
<protein>
    <submittedName>
        <fullName evidence="2">Uncharacterized protein</fullName>
    </submittedName>
</protein>
<dbReference type="AlphaFoldDB" id="A0A9W4X481"/>
<dbReference type="RefSeq" id="WP_263360833.1">
    <property type="nucleotide sequence ID" value="NZ_OX336425.1"/>
</dbReference>
<dbReference type="EMBL" id="OX336425">
    <property type="protein sequence ID" value="CAI2768160.1"/>
    <property type="molecule type" value="Genomic_DNA"/>
</dbReference>
<evidence type="ECO:0000313" key="3">
    <source>
        <dbReference type="Proteomes" id="UP001152749"/>
    </source>
</evidence>